<feature type="domain" description="Atg6 BARA" evidence="2">
    <location>
        <begin position="252"/>
        <end position="419"/>
    </location>
</feature>
<dbReference type="GO" id="GO:0045324">
    <property type="term" value="P:late endosome to vacuole transport"/>
    <property type="evidence" value="ECO:0007669"/>
    <property type="project" value="TreeGrafter"/>
</dbReference>
<dbReference type="Pfam" id="PF04111">
    <property type="entry name" value="APG6"/>
    <property type="match status" value="1"/>
</dbReference>
<dbReference type="GO" id="GO:0034272">
    <property type="term" value="C:phosphatidylinositol 3-kinase complex, class III, type II"/>
    <property type="evidence" value="ECO:0007669"/>
    <property type="project" value="TreeGrafter"/>
</dbReference>
<dbReference type="Proteomes" id="UP001067231">
    <property type="component" value="Unassembled WGS sequence"/>
</dbReference>
<dbReference type="GO" id="GO:0000407">
    <property type="term" value="C:phagophore assembly site"/>
    <property type="evidence" value="ECO:0007669"/>
    <property type="project" value="TreeGrafter"/>
</dbReference>
<dbReference type="PANTHER" id="PTHR12768:SF7">
    <property type="entry name" value="BECLIN-1-LIKE PROTEIN A"/>
    <property type="match status" value="1"/>
</dbReference>
<dbReference type="PANTHER" id="PTHR12768">
    <property type="entry name" value="BECLIN 1"/>
    <property type="match status" value="1"/>
</dbReference>
<gene>
    <name evidence="3" type="ORF">OJ253_2565</name>
</gene>
<dbReference type="GO" id="GO:0000423">
    <property type="term" value="P:mitophagy"/>
    <property type="evidence" value="ECO:0007669"/>
    <property type="project" value="TreeGrafter"/>
</dbReference>
<dbReference type="GO" id="GO:0030674">
    <property type="term" value="F:protein-macromolecule adaptor activity"/>
    <property type="evidence" value="ECO:0007669"/>
    <property type="project" value="TreeGrafter"/>
</dbReference>
<accession>A0A9D5DG97</accession>
<dbReference type="InterPro" id="IPR040455">
    <property type="entry name" value="Atg6_BARA"/>
</dbReference>
<proteinExistence type="inferred from homology"/>
<reference evidence="3" key="1">
    <citation type="submission" date="2022-10" db="EMBL/GenBank/DDBJ databases">
        <title>Adaptive evolution leads to modifications in subtelomeric GC content in a zoonotic Cryptosporidium species.</title>
        <authorList>
            <person name="Li J."/>
            <person name="Feng Y."/>
            <person name="Xiao L."/>
        </authorList>
    </citation>
    <scope>NUCLEOTIDE SEQUENCE</scope>
    <source>
        <strain evidence="3">33844</strain>
    </source>
</reference>
<dbReference type="GO" id="GO:0043548">
    <property type="term" value="F:phosphatidylinositol 3-kinase binding"/>
    <property type="evidence" value="ECO:0007669"/>
    <property type="project" value="TreeGrafter"/>
</dbReference>
<comment type="similarity">
    <text evidence="1">Belongs to the beclin family.</text>
</comment>
<evidence type="ECO:0000313" key="3">
    <source>
        <dbReference type="EMBL" id="KAJ1606914.1"/>
    </source>
</evidence>
<organism evidence="3">
    <name type="scientific">Cryptosporidium canis</name>
    <dbReference type="NCBI Taxonomy" id="195482"/>
    <lineage>
        <taxon>Eukaryota</taxon>
        <taxon>Sar</taxon>
        <taxon>Alveolata</taxon>
        <taxon>Apicomplexa</taxon>
        <taxon>Conoidasida</taxon>
        <taxon>Coccidia</taxon>
        <taxon>Eucoccidiorida</taxon>
        <taxon>Eimeriorina</taxon>
        <taxon>Cryptosporidiidae</taxon>
        <taxon>Cryptosporidium</taxon>
    </lineage>
</organism>
<dbReference type="OrthoDB" id="20368at2759"/>
<dbReference type="GO" id="GO:0000045">
    <property type="term" value="P:autophagosome assembly"/>
    <property type="evidence" value="ECO:0007669"/>
    <property type="project" value="TreeGrafter"/>
</dbReference>
<comment type="caution">
    <text evidence="3">The sequence shown here is derived from an EMBL/GenBank/DDBJ whole genome shotgun (WGS) entry which is preliminary data.</text>
</comment>
<dbReference type="EMBL" id="JAPCXC010000067">
    <property type="protein sequence ID" value="KAJ1606914.1"/>
    <property type="molecule type" value="Genomic_DNA"/>
</dbReference>
<dbReference type="GO" id="GO:0006995">
    <property type="term" value="P:cellular response to nitrogen starvation"/>
    <property type="evidence" value="ECO:0007669"/>
    <property type="project" value="TreeGrafter"/>
</dbReference>
<dbReference type="Gene3D" id="1.10.418.40">
    <property type="entry name" value="Autophagy protein 6/Beclin 1"/>
    <property type="match status" value="1"/>
</dbReference>
<evidence type="ECO:0000259" key="2">
    <source>
        <dbReference type="Pfam" id="PF04111"/>
    </source>
</evidence>
<dbReference type="InterPro" id="IPR007243">
    <property type="entry name" value="Atg6/Beclin"/>
</dbReference>
<protein>
    <recommendedName>
        <fullName evidence="2">Atg6 BARA domain-containing protein</fullName>
    </recommendedName>
</protein>
<dbReference type="AlphaFoldDB" id="A0A9D5DG97"/>
<sequence length="429" mass="48495">MFLLGLGSKKIEEKQDEAPKASGRVIRSCSKCGQFFEVVHDYGEAAEGLHEMFLEYLSLEKRNPDYFEDFILQFMDVSIEDDNNTLNSSAGVEESICVDCMNSLISQFSMALNKEIDIADKYFDIKDILSLGSQEEGPEQADLVASESNRPTCEERPVAPSQGYLDLLEAYDEFQKAKKRDESESESEIESLEDDGENKFCVINTVEMDEIVELRQNQSLELGLKQEFLHCESRRKGTENHISYLKAYLERLKKIDFLNFSFNIQIDNGISSINGLRPALLDADFDNWNEVNAALGASALLLHTILDRHKLPLSINPNGSYSTIRDLSSLVWPLHGSVLCNSDYNECNNFDKGVSMFVLLIDSTFRAIPGTDESLPYSVNQQENTIGGICPNLLFNERESWNRAMSMNLINLKWLLVRSCESISNKSNT</sequence>
<dbReference type="InterPro" id="IPR038274">
    <property type="entry name" value="Atg6/Beclin_C_sf"/>
</dbReference>
<name>A0A9D5DG97_9CRYT</name>
<dbReference type="GO" id="GO:0034271">
    <property type="term" value="C:phosphatidylinositol 3-kinase complex, class III, type I"/>
    <property type="evidence" value="ECO:0007669"/>
    <property type="project" value="TreeGrafter"/>
</dbReference>
<evidence type="ECO:0000256" key="1">
    <source>
        <dbReference type="ARBA" id="ARBA00005965"/>
    </source>
</evidence>